<dbReference type="GO" id="GO:0008180">
    <property type="term" value="C:COP9 signalosome"/>
    <property type="evidence" value="ECO:0007669"/>
    <property type="project" value="UniProtKB-KW"/>
</dbReference>
<gene>
    <name evidence="10" type="primary">LOC109464926</name>
</gene>
<evidence type="ECO:0000259" key="8">
    <source>
        <dbReference type="PROSITE" id="PS50250"/>
    </source>
</evidence>
<protein>
    <recommendedName>
        <fullName evidence="4">COP9 signalosome complex subunit 8</fullName>
    </recommendedName>
</protein>
<organism evidence="9 10">
    <name type="scientific">Branchiostoma belcheri</name>
    <name type="common">Amphioxus</name>
    <dbReference type="NCBI Taxonomy" id="7741"/>
    <lineage>
        <taxon>Eukaryota</taxon>
        <taxon>Metazoa</taxon>
        <taxon>Chordata</taxon>
        <taxon>Cephalochordata</taxon>
        <taxon>Leptocardii</taxon>
        <taxon>Amphioxiformes</taxon>
        <taxon>Branchiostomatidae</taxon>
        <taxon>Branchiostoma</taxon>
    </lineage>
</organism>
<evidence type="ECO:0000256" key="7">
    <source>
        <dbReference type="ARBA" id="ARBA00023242"/>
    </source>
</evidence>
<evidence type="ECO:0000313" key="9">
    <source>
        <dbReference type="Proteomes" id="UP000515135"/>
    </source>
</evidence>
<accession>A0A6P4YKF2</accession>
<evidence type="ECO:0000256" key="2">
    <source>
        <dbReference type="ARBA" id="ARBA00004496"/>
    </source>
</evidence>
<dbReference type="PANTHER" id="PTHR13339">
    <property type="entry name" value="COP9 SIGNALOSOME COMPLEX SUBUNIT 8"/>
    <property type="match status" value="1"/>
</dbReference>
<sequence>MPCEMAGDSCDFLSLGASLERQELESPGGVATPTVYCQLLAVYLLQKDLNNAKYLWKRIPQAIKNANPELVAIWAVGKKMWQRDFPSIYTSLSAYQWSAEVKQIMAAVAESVRSRACDLVARAYSSISAEDLSAFLGLSVDEAVKAVVERGWQADPQTRMITPKKPASVVVPPRESSQHLQQFTDLVAFLEN</sequence>
<dbReference type="RefSeq" id="XP_019617596.1">
    <property type="nucleotide sequence ID" value="XM_019762037.1"/>
</dbReference>
<evidence type="ECO:0000256" key="1">
    <source>
        <dbReference type="ARBA" id="ARBA00004123"/>
    </source>
</evidence>
<evidence type="ECO:0000256" key="3">
    <source>
        <dbReference type="ARBA" id="ARBA00008252"/>
    </source>
</evidence>
<dbReference type="InterPro" id="IPR033205">
    <property type="entry name" value="COP9_CSN8"/>
</dbReference>
<dbReference type="InterPro" id="IPR033464">
    <property type="entry name" value="CSN8_PSD8_EIF3K"/>
</dbReference>
<dbReference type="OrthoDB" id="5351233at2759"/>
<dbReference type="GO" id="GO:0010387">
    <property type="term" value="P:COP9 signalosome assembly"/>
    <property type="evidence" value="ECO:0007669"/>
    <property type="project" value="InterPro"/>
</dbReference>
<evidence type="ECO:0000256" key="4">
    <source>
        <dbReference type="ARBA" id="ARBA00014875"/>
    </source>
</evidence>
<dbReference type="PROSITE" id="PS50250">
    <property type="entry name" value="PCI"/>
    <property type="match status" value="1"/>
</dbReference>
<dbReference type="GO" id="GO:0005737">
    <property type="term" value="C:cytoplasm"/>
    <property type="evidence" value="ECO:0007669"/>
    <property type="project" value="UniProtKB-SubCell"/>
</dbReference>
<dbReference type="InterPro" id="IPR000717">
    <property type="entry name" value="PCI_dom"/>
</dbReference>
<dbReference type="KEGG" id="bbel:109464926"/>
<keyword evidence="6" id="KW-0736">Signalosome</keyword>
<name>A0A6P4YKF2_BRABE</name>
<dbReference type="FunFam" id="1.25.40.990:FF:000011">
    <property type="entry name" value="COP9 signalosome complex subunit 8-like Protein"/>
    <property type="match status" value="1"/>
</dbReference>
<proteinExistence type="inferred from homology"/>
<dbReference type="AlphaFoldDB" id="A0A6P4YKF2"/>
<keyword evidence="7" id="KW-0539">Nucleus</keyword>
<keyword evidence="9" id="KW-1185">Reference proteome</keyword>
<dbReference type="Pfam" id="PF10075">
    <property type="entry name" value="CSN8_PSD8_EIF3K"/>
    <property type="match status" value="1"/>
</dbReference>
<comment type="subcellular location">
    <subcellularLocation>
        <location evidence="2">Cytoplasm</location>
    </subcellularLocation>
    <subcellularLocation>
        <location evidence="1">Nucleus</location>
    </subcellularLocation>
</comment>
<dbReference type="GO" id="GO:0000338">
    <property type="term" value="P:protein deneddylation"/>
    <property type="evidence" value="ECO:0007669"/>
    <property type="project" value="InterPro"/>
</dbReference>
<evidence type="ECO:0000256" key="5">
    <source>
        <dbReference type="ARBA" id="ARBA00022490"/>
    </source>
</evidence>
<comment type="similarity">
    <text evidence="3">Belongs to the CSN8 family.</text>
</comment>
<keyword evidence="5" id="KW-0963">Cytoplasm</keyword>
<feature type="domain" description="PCI" evidence="8">
    <location>
        <begin position="7"/>
        <end position="178"/>
    </location>
</feature>
<evidence type="ECO:0000313" key="10">
    <source>
        <dbReference type="RefSeq" id="XP_019617596.1"/>
    </source>
</evidence>
<reference evidence="10" key="1">
    <citation type="submission" date="2025-08" db="UniProtKB">
        <authorList>
            <consortium name="RefSeq"/>
        </authorList>
    </citation>
    <scope>IDENTIFICATION</scope>
    <source>
        <tissue evidence="10">Gonad</tissue>
    </source>
</reference>
<dbReference type="GeneID" id="109464926"/>
<evidence type="ECO:0000256" key="6">
    <source>
        <dbReference type="ARBA" id="ARBA00022790"/>
    </source>
</evidence>
<dbReference type="Proteomes" id="UP000515135">
    <property type="component" value="Unplaced"/>
</dbReference>
<dbReference type="Gene3D" id="1.25.40.990">
    <property type="match status" value="1"/>
</dbReference>
<dbReference type="PANTHER" id="PTHR13339:SF0">
    <property type="entry name" value="COP9 SIGNALOSOME COMPLEX SUBUNIT 8"/>
    <property type="match status" value="1"/>
</dbReference>